<dbReference type="EMBL" id="BAABBF010000002">
    <property type="protein sequence ID" value="GAA3704414.1"/>
    <property type="molecule type" value="Genomic_DNA"/>
</dbReference>
<feature type="chain" id="PRO_5045399904" description="Tetratricopeptide repeat protein" evidence="1">
    <location>
        <begin position="21"/>
        <end position="115"/>
    </location>
</feature>
<keyword evidence="1" id="KW-0732">Signal</keyword>
<dbReference type="Gene3D" id="1.25.40.10">
    <property type="entry name" value="Tetratricopeptide repeat domain"/>
    <property type="match status" value="1"/>
</dbReference>
<protein>
    <recommendedName>
        <fullName evidence="4">Tetratricopeptide repeat protein</fullName>
    </recommendedName>
</protein>
<evidence type="ECO:0008006" key="4">
    <source>
        <dbReference type="Google" id="ProtNLM"/>
    </source>
</evidence>
<dbReference type="RefSeq" id="WP_344692508.1">
    <property type="nucleotide sequence ID" value="NZ_BAABBF010000002.1"/>
</dbReference>
<gene>
    <name evidence="2" type="ORF">GCM10022268_12550</name>
</gene>
<sequence>MMRVPLIALAVAMVATPALAGDRLGHEQIAAGDLHGAEATLVAERRIYPRRPELMLNLAVVYQQTGRTTAAQDLYRQVLDRPNVSLLTPSGIALSSHAIAERSMARLAPTTLATR</sequence>
<evidence type="ECO:0000313" key="2">
    <source>
        <dbReference type="EMBL" id="GAA3704414.1"/>
    </source>
</evidence>
<dbReference type="InterPro" id="IPR011990">
    <property type="entry name" value="TPR-like_helical_dom_sf"/>
</dbReference>
<comment type="caution">
    <text evidence="2">The sequence shown here is derived from an EMBL/GenBank/DDBJ whole genome shotgun (WGS) entry which is preliminary data.</text>
</comment>
<feature type="signal peptide" evidence="1">
    <location>
        <begin position="1"/>
        <end position="20"/>
    </location>
</feature>
<evidence type="ECO:0000313" key="3">
    <source>
        <dbReference type="Proteomes" id="UP001500523"/>
    </source>
</evidence>
<keyword evidence="3" id="KW-1185">Reference proteome</keyword>
<accession>A0ABP7DGI6</accession>
<organism evidence="2 3">
    <name type="scientific">Sphingomonas cynarae</name>
    <dbReference type="NCBI Taxonomy" id="930197"/>
    <lineage>
        <taxon>Bacteria</taxon>
        <taxon>Pseudomonadati</taxon>
        <taxon>Pseudomonadota</taxon>
        <taxon>Alphaproteobacteria</taxon>
        <taxon>Sphingomonadales</taxon>
        <taxon>Sphingomonadaceae</taxon>
        <taxon>Sphingomonas</taxon>
    </lineage>
</organism>
<evidence type="ECO:0000256" key="1">
    <source>
        <dbReference type="SAM" id="SignalP"/>
    </source>
</evidence>
<proteinExistence type="predicted"/>
<reference evidence="3" key="1">
    <citation type="journal article" date="2019" name="Int. J. Syst. Evol. Microbiol.">
        <title>The Global Catalogue of Microorganisms (GCM) 10K type strain sequencing project: providing services to taxonomists for standard genome sequencing and annotation.</title>
        <authorList>
            <consortium name="The Broad Institute Genomics Platform"/>
            <consortium name="The Broad Institute Genome Sequencing Center for Infectious Disease"/>
            <person name="Wu L."/>
            <person name="Ma J."/>
        </authorList>
    </citation>
    <scope>NUCLEOTIDE SEQUENCE [LARGE SCALE GENOMIC DNA]</scope>
    <source>
        <strain evidence="3">JCM 17498</strain>
    </source>
</reference>
<name>A0ABP7DGI6_9SPHN</name>
<dbReference type="SUPFAM" id="SSF48452">
    <property type="entry name" value="TPR-like"/>
    <property type="match status" value="1"/>
</dbReference>
<dbReference type="Proteomes" id="UP001500523">
    <property type="component" value="Unassembled WGS sequence"/>
</dbReference>